<dbReference type="Gene3D" id="3.40.50.80">
    <property type="entry name" value="Nucleotide-binding domain of ferredoxin-NADP reductase (FNR) module"/>
    <property type="match status" value="1"/>
</dbReference>
<dbReference type="EC" id="1.16.1.9" evidence="3"/>
<keyword evidence="4" id="KW-0813">Transport</keyword>
<dbReference type="PROSITE" id="PS51384">
    <property type="entry name" value="FAD_FR"/>
    <property type="match status" value="1"/>
</dbReference>
<feature type="transmembrane region" description="Helical" evidence="15">
    <location>
        <begin position="32"/>
        <end position="53"/>
    </location>
</feature>
<comment type="subcellular location">
    <subcellularLocation>
        <location evidence="1">Cell membrane</location>
        <topology evidence="1">Multi-pass membrane protein</topology>
    </subcellularLocation>
</comment>
<dbReference type="SUPFAM" id="SSF63380">
    <property type="entry name" value="Riboflavin synthase domain-like"/>
    <property type="match status" value="1"/>
</dbReference>
<dbReference type="SUPFAM" id="SSF52343">
    <property type="entry name" value="Ferredoxin reductase-like, C-terminal NADP-linked domain"/>
    <property type="match status" value="1"/>
</dbReference>
<keyword evidence="5" id="KW-1003">Cell membrane</keyword>
<dbReference type="GO" id="GO:0052851">
    <property type="term" value="F:ferric-chelate reductase (NADPH) activity"/>
    <property type="evidence" value="ECO:0007669"/>
    <property type="project" value="UniProtKB-EC"/>
</dbReference>
<evidence type="ECO:0000313" key="17">
    <source>
        <dbReference type="EMBL" id="SJL16328.1"/>
    </source>
</evidence>
<evidence type="ECO:0000256" key="7">
    <source>
        <dbReference type="ARBA" id="ARBA00022982"/>
    </source>
</evidence>
<feature type="region of interest" description="Disordered" evidence="14">
    <location>
        <begin position="518"/>
        <end position="542"/>
    </location>
</feature>
<protein>
    <recommendedName>
        <fullName evidence="3">ferric-chelate reductase (NADPH)</fullName>
        <ecNumber evidence="3">1.16.1.9</ecNumber>
    </recommendedName>
</protein>
<dbReference type="EMBL" id="FUEG01000034">
    <property type="protein sequence ID" value="SJL16328.1"/>
    <property type="molecule type" value="Genomic_DNA"/>
</dbReference>
<evidence type="ECO:0000256" key="3">
    <source>
        <dbReference type="ARBA" id="ARBA00012668"/>
    </source>
</evidence>
<dbReference type="GO" id="GO:0006826">
    <property type="term" value="P:iron ion transport"/>
    <property type="evidence" value="ECO:0007669"/>
    <property type="project" value="UniProtKB-ARBA"/>
</dbReference>
<dbReference type="Proteomes" id="UP000219338">
    <property type="component" value="Unassembled WGS sequence"/>
</dbReference>
<dbReference type="CDD" id="cd06186">
    <property type="entry name" value="NOX_Duox_like_FAD_NADP"/>
    <property type="match status" value="1"/>
</dbReference>
<evidence type="ECO:0000256" key="8">
    <source>
        <dbReference type="ARBA" id="ARBA00022989"/>
    </source>
</evidence>
<dbReference type="InterPro" id="IPR013112">
    <property type="entry name" value="FAD-bd_8"/>
</dbReference>
<dbReference type="InterPro" id="IPR017927">
    <property type="entry name" value="FAD-bd_FR_type"/>
</dbReference>
<keyword evidence="10" id="KW-0406">Ion transport</keyword>
<evidence type="ECO:0000256" key="9">
    <source>
        <dbReference type="ARBA" id="ARBA00023002"/>
    </source>
</evidence>
<evidence type="ECO:0000313" key="18">
    <source>
        <dbReference type="Proteomes" id="UP000219338"/>
    </source>
</evidence>
<dbReference type="STRING" id="47428.A0A284S5N9"/>
<keyword evidence="6 15" id="KW-0812">Transmembrane</keyword>
<dbReference type="InterPro" id="IPR017938">
    <property type="entry name" value="Riboflavin_synthase-like_b-brl"/>
</dbReference>
<evidence type="ECO:0000256" key="2">
    <source>
        <dbReference type="ARBA" id="ARBA00006278"/>
    </source>
</evidence>
<dbReference type="InterPro" id="IPR051410">
    <property type="entry name" value="Ferric/Cupric_Reductase"/>
</dbReference>
<comment type="catalytic activity">
    <reaction evidence="13">
        <text>2 a Fe(II)-siderophore + NADP(+) + H(+) = 2 a Fe(III)-siderophore + NADPH</text>
        <dbReference type="Rhea" id="RHEA:28795"/>
        <dbReference type="Rhea" id="RHEA-COMP:11342"/>
        <dbReference type="Rhea" id="RHEA-COMP:11344"/>
        <dbReference type="ChEBI" id="CHEBI:15378"/>
        <dbReference type="ChEBI" id="CHEBI:29033"/>
        <dbReference type="ChEBI" id="CHEBI:29034"/>
        <dbReference type="ChEBI" id="CHEBI:57783"/>
        <dbReference type="ChEBI" id="CHEBI:58349"/>
        <dbReference type="EC" id="1.16.1.9"/>
    </reaction>
</comment>
<keyword evidence="18" id="KW-1185">Reference proteome</keyword>
<keyword evidence="8 15" id="KW-1133">Transmembrane helix</keyword>
<evidence type="ECO:0000256" key="11">
    <source>
        <dbReference type="ARBA" id="ARBA00023136"/>
    </source>
</evidence>
<dbReference type="OrthoDB" id="4494341at2759"/>
<dbReference type="SFLD" id="SFLDG01168">
    <property type="entry name" value="Ferric_reductase_subgroup_(FRE"/>
    <property type="match status" value="1"/>
</dbReference>
<dbReference type="Pfam" id="PF01794">
    <property type="entry name" value="Ferric_reduct"/>
    <property type="match status" value="1"/>
</dbReference>
<name>A0A284S5N9_ARMOS</name>
<sequence length="619" mass="68802">MDAVPTTLATVSYGEEDNKWRAYYAEEYPHQLWWLVSSFIAFVAVCQFTSFVVGKYQARSKSTPVATESNKIQLSRLPLALVNYWRVLSYRVNIGIGSYTLNLAEVFLTCAYIVALFTWEFINSTTVTGVKFSATYLAGRAGSLATSQFPLVTALGTKNNIVSLITGVSYDKLNYIHRMTARVCFIMLWIHGGYKFQRVEGKYDLLWVRMALVAISAFSLLILVSLRPVRAGAYEFFFYAHFLMVLIFLIGGYYHTKNFEFDSYVWPSFVIWGLDRAIRMLRVVVFNHSYFGFKTGHGTFDANVERLSEHFVRLTLKRPPHFHWRPGQTAYLITPGVSRLPFEAHPFTIASYDSSCDPTEKSADVEKASNSVLAKSSSKSFTPGGEKYWKELVFLVNVREGFTHRLATIGTDKGTVKVFVDGPYGPSPDLSSFNTSVFVAGGTGVSYTLPLLLDTIERVRDGKSICTKAVFIWAIRDTTHVCWISNAISNALLRVPPSLHVDVRIYVTGGTLESVQWDSTSVDSDKNSSSSSSTTSRNGPPSFLGLESVNVYQGRPDISQLLPEQAEATRGGRMSVTVCGSRAVAQSCRSALQFPLRNAATVLRGGASVTLHVESFGYA</sequence>
<dbReference type="Pfam" id="PF08022">
    <property type="entry name" value="FAD_binding_8"/>
    <property type="match status" value="1"/>
</dbReference>
<dbReference type="GO" id="GO:0005886">
    <property type="term" value="C:plasma membrane"/>
    <property type="evidence" value="ECO:0007669"/>
    <property type="project" value="UniProtKB-SubCell"/>
</dbReference>
<dbReference type="GO" id="GO:0006879">
    <property type="term" value="P:intracellular iron ion homeostasis"/>
    <property type="evidence" value="ECO:0007669"/>
    <property type="project" value="TreeGrafter"/>
</dbReference>
<evidence type="ECO:0000256" key="15">
    <source>
        <dbReference type="SAM" id="Phobius"/>
    </source>
</evidence>
<dbReference type="Pfam" id="PF08030">
    <property type="entry name" value="NAD_binding_6"/>
    <property type="match status" value="1"/>
</dbReference>
<comment type="similarity">
    <text evidence="2">Belongs to the ferric reductase (FRE) family.</text>
</comment>
<proteinExistence type="inferred from homology"/>
<feature type="domain" description="FAD-binding FR-type" evidence="16">
    <location>
        <begin position="294"/>
        <end position="430"/>
    </location>
</feature>
<reference evidence="18" key="1">
    <citation type="journal article" date="2017" name="Nat. Ecol. Evol.">
        <title>Genome expansion and lineage-specific genetic innovations in the forest pathogenic fungi Armillaria.</title>
        <authorList>
            <person name="Sipos G."/>
            <person name="Prasanna A.N."/>
            <person name="Walter M.C."/>
            <person name="O'Connor E."/>
            <person name="Balint B."/>
            <person name="Krizsan K."/>
            <person name="Kiss B."/>
            <person name="Hess J."/>
            <person name="Varga T."/>
            <person name="Slot J."/>
            <person name="Riley R."/>
            <person name="Boka B."/>
            <person name="Rigling D."/>
            <person name="Barry K."/>
            <person name="Lee J."/>
            <person name="Mihaltcheva S."/>
            <person name="LaButti K."/>
            <person name="Lipzen A."/>
            <person name="Waldron R."/>
            <person name="Moloney N.M."/>
            <person name="Sperisen C."/>
            <person name="Kredics L."/>
            <person name="Vagvoelgyi C."/>
            <person name="Patrignani A."/>
            <person name="Fitzpatrick D."/>
            <person name="Nagy I."/>
            <person name="Doyle S."/>
            <person name="Anderson J.B."/>
            <person name="Grigoriev I.V."/>
            <person name="Gueldener U."/>
            <person name="Muensterkoetter M."/>
            <person name="Nagy L.G."/>
        </authorList>
    </citation>
    <scope>NUCLEOTIDE SEQUENCE [LARGE SCALE GENOMIC DNA]</scope>
    <source>
        <strain evidence="18">C18/9</strain>
    </source>
</reference>
<evidence type="ECO:0000256" key="13">
    <source>
        <dbReference type="ARBA" id="ARBA00048483"/>
    </source>
</evidence>
<evidence type="ECO:0000256" key="6">
    <source>
        <dbReference type="ARBA" id="ARBA00022692"/>
    </source>
</evidence>
<dbReference type="InterPro" id="IPR039261">
    <property type="entry name" value="FNR_nucleotide-bd"/>
</dbReference>
<evidence type="ECO:0000256" key="14">
    <source>
        <dbReference type="SAM" id="MobiDB-lite"/>
    </source>
</evidence>
<keyword evidence="11 15" id="KW-0472">Membrane</keyword>
<keyword evidence="9" id="KW-0560">Oxidoreductase</keyword>
<dbReference type="PANTHER" id="PTHR32361:SF9">
    <property type="entry name" value="FERRIC REDUCTASE TRANSMEMBRANE COMPONENT 3-RELATED"/>
    <property type="match status" value="1"/>
</dbReference>
<keyword evidence="7" id="KW-0249">Electron transport</keyword>
<evidence type="ECO:0000256" key="12">
    <source>
        <dbReference type="ARBA" id="ARBA00023180"/>
    </source>
</evidence>
<feature type="transmembrane region" description="Helical" evidence="15">
    <location>
        <begin position="236"/>
        <end position="254"/>
    </location>
</feature>
<organism evidence="17 18">
    <name type="scientific">Armillaria ostoyae</name>
    <name type="common">Armillaria root rot fungus</name>
    <dbReference type="NCBI Taxonomy" id="47428"/>
    <lineage>
        <taxon>Eukaryota</taxon>
        <taxon>Fungi</taxon>
        <taxon>Dikarya</taxon>
        <taxon>Basidiomycota</taxon>
        <taxon>Agaricomycotina</taxon>
        <taxon>Agaricomycetes</taxon>
        <taxon>Agaricomycetidae</taxon>
        <taxon>Agaricales</taxon>
        <taxon>Marasmiineae</taxon>
        <taxon>Physalacriaceae</taxon>
        <taxon>Armillaria</taxon>
    </lineage>
</organism>
<feature type="compositionally biased region" description="Low complexity" evidence="14">
    <location>
        <begin position="518"/>
        <end position="536"/>
    </location>
</feature>
<dbReference type="PANTHER" id="PTHR32361">
    <property type="entry name" value="FERRIC/CUPRIC REDUCTASE TRANSMEMBRANE COMPONENT"/>
    <property type="match status" value="1"/>
</dbReference>
<evidence type="ECO:0000259" key="16">
    <source>
        <dbReference type="PROSITE" id="PS51384"/>
    </source>
</evidence>
<feature type="transmembrane region" description="Helical" evidence="15">
    <location>
        <begin position="206"/>
        <end position="224"/>
    </location>
</feature>
<dbReference type="GO" id="GO:0015677">
    <property type="term" value="P:copper ion import"/>
    <property type="evidence" value="ECO:0007669"/>
    <property type="project" value="TreeGrafter"/>
</dbReference>
<dbReference type="InterPro" id="IPR013121">
    <property type="entry name" value="Fe_red_NAD-bd_6"/>
</dbReference>
<dbReference type="AlphaFoldDB" id="A0A284S5N9"/>
<gene>
    <name evidence="17" type="ORF">ARMOST_19849</name>
</gene>
<dbReference type="SFLD" id="SFLDS00052">
    <property type="entry name" value="Ferric_Reductase_Domain"/>
    <property type="match status" value="1"/>
</dbReference>
<dbReference type="OMA" id="YWKELVF"/>
<dbReference type="InterPro" id="IPR013130">
    <property type="entry name" value="Fe3_Rdtase_TM_dom"/>
</dbReference>
<evidence type="ECO:0000256" key="1">
    <source>
        <dbReference type="ARBA" id="ARBA00004651"/>
    </source>
</evidence>
<evidence type="ECO:0000256" key="4">
    <source>
        <dbReference type="ARBA" id="ARBA00022448"/>
    </source>
</evidence>
<evidence type="ECO:0000256" key="5">
    <source>
        <dbReference type="ARBA" id="ARBA00022475"/>
    </source>
</evidence>
<accession>A0A284S5N9</accession>
<keyword evidence="12" id="KW-0325">Glycoprotein</keyword>
<evidence type="ECO:0000256" key="10">
    <source>
        <dbReference type="ARBA" id="ARBA00023065"/>
    </source>
</evidence>